<dbReference type="Proteomes" id="UP000075243">
    <property type="component" value="Unassembled WGS sequence"/>
</dbReference>
<dbReference type="Gramene" id="C.cajan_45419.t">
    <property type="protein sequence ID" value="C.cajan_45419.t.cds1"/>
    <property type="gene ID" value="C.cajan_45419"/>
</dbReference>
<name>A0A151UFT5_CAJCA</name>
<gene>
    <name evidence="1" type="ORF">KK1_049880</name>
</gene>
<keyword evidence="2" id="KW-1185">Reference proteome</keyword>
<protein>
    <submittedName>
        <fullName evidence="1">Uncharacterized protein</fullName>
    </submittedName>
</protein>
<comment type="caution">
    <text evidence="1">The sequence shown here is derived from an EMBL/GenBank/DDBJ whole genome shotgun (WGS) entry which is preliminary data.</text>
</comment>
<dbReference type="AlphaFoldDB" id="A0A151UFT5"/>
<evidence type="ECO:0000313" key="1">
    <source>
        <dbReference type="EMBL" id="KYP78176.1"/>
    </source>
</evidence>
<reference evidence="1" key="1">
    <citation type="journal article" date="2012" name="Nat. Biotechnol.">
        <title>Draft genome sequence of pigeonpea (Cajanus cajan), an orphan legume crop of resource-poor farmers.</title>
        <authorList>
            <person name="Varshney R.K."/>
            <person name="Chen W."/>
            <person name="Li Y."/>
            <person name="Bharti A.K."/>
            <person name="Saxena R.K."/>
            <person name="Schlueter J.A."/>
            <person name="Donoghue M.T."/>
            <person name="Azam S."/>
            <person name="Fan G."/>
            <person name="Whaley A.M."/>
            <person name="Farmer A.D."/>
            <person name="Sheridan J."/>
            <person name="Iwata A."/>
            <person name="Tuteja R."/>
            <person name="Penmetsa R.V."/>
            <person name="Wu W."/>
            <person name="Upadhyaya H.D."/>
            <person name="Yang S.P."/>
            <person name="Shah T."/>
            <person name="Saxena K.B."/>
            <person name="Michael T."/>
            <person name="McCombie W.R."/>
            <person name="Yang B."/>
            <person name="Zhang G."/>
            <person name="Yang H."/>
            <person name="Wang J."/>
            <person name="Spillane C."/>
            <person name="Cook D.R."/>
            <person name="May G.D."/>
            <person name="Xu X."/>
            <person name="Jackson S.A."/>
        </authorList>
    </citation>
    <scope>NUCLEOTIDE SEQUENCE [LARGE SCALE GENOMIC DNA]</scope>
</reference>
<proteinExistence type="predicted"/>
<organism evidence="1 2">
    <name type="scientific">Cajanus cajan</name>
    <name type="common">Pigeon pea</name>
    <name type="synonym">Cajanus indicus</name>
    <dbReference type="NCBI Taxonomy" id="3821"/>
    <lineage>
        <taxon>Eukaryota</taxon>
        <taxon>Viridiplantae</taxon>
        <taxon>Streptophyta</taxon>
        <taxon>Embryophyta</taxon>
        <taxon>Tracheophyta</taxon>
        <taxon>Spermatophyta</taxon>
        <taxon>Magnoliopsida</taxon>
        <taxon>eudicotyledons</taxon>
        <taxon>Gunneridae</taxon>
        <taxon>Pentapetalae</taxon>
        <taxon>rosids</taxon>
        <taxon>fabids</taxon>
        <taxon>Fabales</taxon>
        <taxon>Fabaceae</taxon>
        <taxon>Papilionoideae</taxon>
        <taxon>50 kb inversion clade</taxon>
        <taxon>NPAAA clade</taxon>
        <taxon>indigoferoid/millettioid clade</taxon>
        <taxon>Phaseoleae</taxon>
        <taxon>Cajanus</taxon>
    </lineage>
</organism>
<accession>A0A151UFT5</accession>
<evidence type="ECO:0000313" key="2">
    <source>
        <dbReference type="Proteomes" id="UP000075243"/>
    </source>
</evidence>
<sequence>MEEAFIQFMQVSTTNQKNTKASIRNLEVQIGQLARKLAEQQSNNFSANT</sequence>
<dbReference type="EMBL" id="AGCT01044537">
    <property type="protein sequence ID" value="KYP78176.1"/>
    <property type="molecule type" value="Genomic_DNA"/>
</dbReference>